<evidence type="ECO:0008006" key="3">
    <source>
        <dbReference type="Google" id="ProtNLM"/>
    </source>
</evidence>
<comment type="caution">
    <text evidence="1">The sequence shown here is derived from an EMBL/GenBank/DDBJ whole genome shotgun (WGS) entry which is preliminary data.</text>
</comment>
<reference evidence="2" key="1">
    <citation type="journal article" date="2019" name="Int. J. Syst. Evol. Microbiol.">
        <title>The Global Catalogue of Microorganisms (GCM) 10K type strain sequencing project: providing services to taxonomists for standard genome sequencing and annotation.</title>
        <authorList>
            <consortium name="The Broad Institute Genomics Platform"/>
            <consortium name="The Broad Institute Genome Sequencing Center for Infectious Disease"/>
            <person name="Wu L."/>
            <person name="Ma J."/>
        </authorList>
    </citation>
    <scope>NUCLEOTIDE SEQUENCE [LARGE SCALE GENOMIC DNA]</scope>
    <source>
        <strain evidence="2">CGMCC 1.12477</strain>
    </source>
</reference>
<protein>
    <recommendedName>
        <fullName evidence="3">PH domain-containing protein</fullName>
    </recommendedName>
</protein>
<gene>
    <name evidence="1" type="ORF">ACFTOW_08625</name>
</gene>
<dbReference type="Proteomes" id="UP001597186">
    <property type="component" value="Unassembled WGS sequence"/>
</dbReference>
<proteinExistence type="predicted"/>
<dbReference type="RefSeq" id="WP_379914662.1">
    <property type="nucleotide sequence ID" value="NZ_JBHUDD010000051.1"/>
</dbReference>
<organism evidence="1 2">
    <name type="scientific">Lacimonas salitolerans</name>
    <dbReference type="NCBI Taxonomy" id="1323750"/>
    <lineage>
        <taxon>Bacteria</taxon>
        <taxon>Pseudomonadati</taxon>
        <taxon>Pseudomonadota</taxon>
        <taxon>Alphaproteobacteria</taxon>
        <taxon>Rhodobacterales</taxon>
        <taxon>Paracoccaceae</taxon>
        <taxon>Lacimonas</taxon>
    </lineage>
</organism>
<sequence length="153" mass="17506">MAEPLSEHLDPGEVLRATWRPAFAVYLRREAFVLAATALGFAPLVIYMDNPRAWALLPLVVLVDLVVFDNLGDWQRNRRLVWLLTDQRLLQIDTTDPLATRSIALPHIARMRRLLFWRLFVVGDAREIIDIAYVRDLGRLRAYLATAREGATA</sequence>
<evidence type="ECO:0000313" key="1">
    <source>
        <dbReference type="EMBL" id="MFD1509464.1"/>
    </source>
</evidence>
<keyword evidence="2" id="KW-1185">Reference proteome</keyword>
<evidence type="ECO:0000313" key="2">
    <source>
        <dbReference type="Proteomes" id="UP001597186"/>
    </source>
</evidence>
<name>A0ABW4EHM8_9RHOB</name>
<accession>A0ABW4EHM8</accession>
<dbReference type="EMBL" id="JBHUDD010000051">
    <property type="protein sequence ID" value="MFD1509464.1"/>
    <property type="molecule type" value="Genomic_DNA"/>
</dbReference>